<feature type="compositionally biased region" description="Low complexity" evidence="1">
    <location>
        <begin position="684"/>
        <end position="697"/>
    </location>
</feature>
<reference evidence="3" key="2">
    <citation type="submission" date="2020-09" db="EMBL/GenBank/DDBJ databases">
        <authorList>
            <person name="Sun Q."/>
            <person name="Zhou Y."/>
        </authorList>
    </citation>
    <scope>NUCLEOTIDE SEQUENCE</scope>
    <source>
        <strain evidence="3">CGMCC 1.12919</strain>
    </source>
</reference>
<evidence type="ECO:0000313" key="3">
    <source>
        <dbReference type="EMBL" id="GGC46293.1"/>
    </source>
</evidence>
<protein>
    <submittedName>
        <fullName evidence="3">TIGR02302 family protein</fullName>
    </submittedName>
</protein>
<dbReference type="NCBIfam" id="TIGR02302">
    <property type="entry name" value="aProt_lowcomp"/>
    <property type="match status" value="1"/>
</dbReference>
<feature type="compositionally biased region" description="Basic and acidic residues" evidence="1">
    <location>
        <begin position="559"/>
        <end position="577"/>
    </location>
</feature>
<feature type="compositionally biased region" description="Low complexity" evidence="1">
    <location>
        <begin position="652"/>
        <end position="664"/>
    </location>
</feature>
<evidence type="ECO:0000313" key="4">
    <source>
        <dbReference type="Proteomes" id="UP000637002"/>
    </source>
</evidence>
<dbReference type="RefSeq" id="WP_188607246.1">
    <property type="nucleotide sequence ID" value="NZ_BMGG01000001.1"/>
</dbReference>
<feature type="region of interest" description="Disordered" evidence="1">
    <location>
        <begin position="717"/>
        <end position="828"/>
    </location>
</feature>
<proteinExistence type="predicted"/>
<dbReference type="InterPro" id="IPR012683">
    <property type="entry name" value="CHP02302_TM"/>
</dbReference>
<feature type="transmembrane region" description="Helical" evidence="2">
    <location>
        <begin position="163"/>
        <end position="181"/>
    </location>
</feature>
<feature type="transmembrane region" description="Helical" evidence="2">
    <location>
        <begin position="69"/>
        <end position="89"/>
    </location>
</feature>
<feature type="compositionally biased region" description="Basic and acidic residues" evidence="1">
    <location>
        <begin position="811"/>
        <end position="820"/>
    </location>
</feature>
<accession>A0A916TZ54</accession>
<sequence>MSNVPQRAALRPPSEPRREQSRLDRLVERSRRALLWERAWPAIWLPLGVLCIFVTLAWLGVWIDLPPLARAVGCGLFGLAFLASLVPLLRLRLPSRRDALSRLDRSAASPHRPAMALEDTLALGSGDAAAKALWALHQRRAADSLAGLTVAPPAPQMTRRDPYALRGLAIVALAASAFVAGPELASRLTSAFDWRGLPSAGADVRIDGWIDPPLYTRLPPLILDFKSGQPAHVRVPVNSTLVLRAAGRSPLAVDTDAGLKELPPAQAGNRPTSPQLSEHRFTIAANADVSVRAGPSSGRLTVEAIPDKPPQIALVGQPQANARGSLTVTYTAKDDYGLASAEGMVERADGRSGRTLVEPPKLALALPSEAAGDGETKTTVDLSDSPWAGARVKLTLVARDEAGQTGTSATAIVTLPQRPFSKPLARALVEQRRDLIIEPEQRRRVQTALDALLIAPELFMPEPGVYLGLNFAADQLRQAKTDPDLLEVANYLWEMALQIEDGDLSDAEKALRAAQEAVRQGLERGAPEDEMRRLTDELRRALDRFVSEFAQRQQQNRDQAQDQRSDPNGRTVTPDDLKNMLNRIEELSRQGATAEAQRLLEELRNILENLRTARPGRQPNPMARELNRSLDELDNLMRDQQGLRDETYRNGQQRMPNSRSQQQQRRGEDGQRGGQRRAPGERGGQQQMGEGEQGPSPEELERRQQALRQRLENLQNRLKGLGMEGEQGLDDAGREMGDAQGSLGRGEAGDAVDSQGRALEAMRRGAQGLADQMQQQGNGNEQADGQDGEPGRPEGRAQGAEDTDPLGRPTRGRDWVDGRVKIPSGADATVARARRILEELRRRLGEPERPREELDYLERLLRPR</sequence>
<keyword evidence="2" id="KW-0472">Membrane</keyword>
<feature type="compositionally biased region" description="Polar residues" evidence="1">
    <location>
        <begin position="772"/>
        <end position="783"/>
    </location>
</feature>
<dbReference type="Proteomes" id="UP000637002">
    <property type="component" value="Unassembled WGS sequence"/>
</dbReference>
<keyword evidence="2" id="KW-0812">Transmembrane</keyword>
<evidence type="ECO:0000256" key="2">
    <source>
        <dbReference type="SAM" id="Phobius"/>
    </source>
</evidence>
<comment type="caution">
    <text evidence="3">The sequence shown here is derived from an EMBL/GenBank/DDBJ whole genome shotgun (WGS) entry which is preliminary data.</text>
</comment>
<dbReference type="Pfam" id="PF13779">
    <property type="entry name" value="DUF4175"/>
    <property type="match status" value="1"/>
</dbReference>
<reference evidence="3" key="1">
    <citation type="journal article" date="2014" name="Int. J. Syst. Evol. Microbiol.">
        <title>Complete genome sequence of Corynebacterium casei LMG S-19264T (=DSM 44701T), isolated from a smear-ripened cheese.</title>
        <authorList>
            <consortium name="US DOE Joint Genome Institute (JGI-PGF)"/>
            <person name="Walter F."/>
            <person name="Albersmeier A."/>
            <person name="Kalinowski J."/>
            <person name="Ruckert C."/>
        </authorList>
    </citation>
    <scope>NUCLEOTIDE SEQUENCE</scope>
    <source>
        <strain evidence="3">CGMCC 1.12919</strain>
    </source>
</reference>
<feature type="region of interest" description="Disordered" evidence="1">
    <location>
        <begin position="645"/>
        <end position="702"/>
    </location>
</feature>
<evidence type="ECO:0000256" key="1">
    <source>
        <dbReference type="SAM" id="MobiDB-lite"/>
    </source>
</evidence>
<keyword evidence="4" id="KW-1185">Reference proteome</keyword>
<organism evidence="3 4">
    <name type="scientific">Chelatococcus reniformis</name>
    <dbReference type="NCBI Taxonomy" id="1494448"/>
    <lineage>
        <taxon>Bacteria</taxon>
        <taxon>Pseudomonadati</taxon>
        <taxon>Pseudomonadota</taxon>
        <taxon>Alphaproteobacteria</taxon>
        <taxon>Hyphomicrobiales</taxon>
        <taxon>Chelatococcaceae</taxon>
        <taxon>Chelatococcus</taxon>
    </lineage>
</organism>
<gene>
    <name evidence="3" type="ORF">GCM10010994_01770</name>
</gene>
<dbReference type="AlphaFoldDB" id="A0A916TZ54"/>
<feature type="transmembrane region" description="Helical" evidence="2">
    <location>
        <begin position="39"/>
        <end position="63"/>
    </location>
</feature>
<feature type="region of interest" description="Disordered" evidence="1">
    <location>
        <begin position="550"/>
        <end position="577"/>
    </location>
</feature>
<keyword evidence="2" id="KW-1133">Transmembrane helix</keyword>
<name>A0A916TZ54_9HYPH</name>
<dbReference type="EMBL" id="BMGG01000001">
    <property type="protein sequence ID" value="GGC46293.1"/>
    <property type="molecule type" value="Genomic_DNA"/>
</dbReference>